<sequence length="158" mass="18268">MGDKHPKIIFTDQDQAMARALEVALPNTCHRLCQWHVHKKAPSKVLCFNSNNKVKGFLHKCFNKCDSKEEFEKALSQMITEGNLHNNGWLDDLYKIRNKWSTAFNKDYFNKGILSTQHSEPTNNICHGISKPTESSLGMLHYRKNVEIRRFFSAVTLD</sequence>
<dbReference type="Proteomes" id="UP000829196">
    <property type="component" value="Unassembled WGS sequence"/>
</dbReference>
<comment type="caution">
    <text evidence="2">The sequence shown here is derived from an EMBL/GenBank/DDBJ whole genome shotgun (WGS) entry which is preliminary data.</text>
</comment>
<evidence type="ECO:0000313" key="2">
    <source>
        <dbReference type="EMBL" id="KAI0524538.1"/>
    </source>
</evidence>
<dbReference type="EMBL" id="JAGYWB010000004">
    <property type="protein sequence ID" value="KAI0524538.1"/>
    <property type="molecule type" value="Genomic_DNA"/>
</dbReference>
<accession>A0A8T3C4T1</accession>
<feature type="domain" description="MULE transposase" evidence="1">
    <location>
        <begin position="3"/>
        <end position="40"/>
    </location>
</feature>
<evidence type="ECO:0000259" key="1">
    <source>
        <dbReference type="Pfam" id="PF10551"/>
    </source>
</evidence>
<dbReference type="PANTHER" id="PTHR47718:SF17">
    <property type="entry name" value="PROTEIN FAR1-RELATED SEQUENCE 5-LIKE"/>
    <property type="match status" value="1"/>
</dbReference>
<name>A0A8T3C4T1_DENNO</name>
<dbReference type="AlphaFoldDB" id="A0A8T3C4T1"/>
<dbReference type="Pfam" id="PF10551">
    <property type="entry name" value="MULE"/>
    <property type="match status" value="1"/>
</dbReference>
<protein>
    <recommendedName>
        <fullName evidence="1">MULE transposase domain-containing protein</fullName>
    </recommendedName>
</protein>
<proteinExistence type="predicted"/>
<gene>
    <name evidence="2" type="ORF">KFK09_003912</name>
</gene>
<reference evidence="2" key="1">
    <citation type="journal article" date="2022" name="Front. Genet.">
        <title>Chromosome-Scale Assembly of the Dendrobium nobile Genome Provides Insights Into the Molecular Mechanism of the Biosynthesis of the Medicinal Active Ingredient of Dendrobium.</title>
        <authorList>
            <person name="Xu Q."/>
            <person name="Niu S.-C."/>
            <person name="Li K.-L."/>
            <person name="Zheng P.-J."/>
            <person name="Zhang X.-J."/>
            <person name="Jia Y."/>
            <person name="Liu Y."/>
            <person name="Niu Y.-X."/>
            <person name="Yu L.-H."/>
            <person name="Chen D.-F."/>
            <person name="Zhang G.-Q."/>
        </authorList>
    </citation>
    <scope>NUCLEOTIDE SEQUENCE</scope>
    <source>
        <tissue evidence="2">Leaf</tissue>
    </source>
</reference>
<evidence type="ECO:0000313" key="3">
    <source>
        <dbReference type="Proteomes" id="UP000829196"/>
    </source>
</evidence>
<dbReference type="PANTHER" id="PTHR47718">
    <property type="entry name" value="OS01G0519700 PROTEIN"/>
    <property type="match status" value="1"/>
</dbReference>
<dbReference type="SMR" id="A0A8T3C4T1"/>
<organism evidence="2 3">
    <name type="scientific">Dendrobium nobile</name>
    <name type="common">Orchid</name>
    <dbReference type="NCBI Taxonomy" id="94219"/>
    <lineage>
        <taxon>Eukaryota</taxon>
        <taxon>Viridiplantae</taxon>
        <taxon>Streptophyta</taxon>
        <taxon>Embryophyta</taxon>
        <taxon>Tracheophyta</taxon>
        <taxon>Spermatophyta</taxon>
        <taxon>Magnoliopsida</taxon>
        <taxon>Liliopsida</taxon>
        <taxon>Asparagales</taxon>
        <taxon>Orchidaceae</taxon>
        <taxon>Epidendroideae</taxon>
        <taxon>Malaxideae</taxon>
        <taxon>Dendrobiinae</taxon>
        <taxon>Dendrobium</taxon>
    </lineage>
</organism>
<keyword evidence="3" id="KW-1185">Reference proteome</keyword>
<dbReference type="InterPro" id="IPR018289">
    <property type="entry name" value="MULE_transposase_dom"/>
</dbReference>
<dbReference type="OrthoDB" id="2402896at2759"/>